<dbReference type="InterPro" id="IPR036291">
    <property type="entry name" value="NAD(P)-bd_dom_sf"/>
</dbReference>
<sequence length="319" mass="35686">MAKLNWGIVSAGRIAALFCQDLTFSANSHLYAVAARQQTDANAFAKQYGIEKAYQGYQALFDDPEVDIVYIATPHNFHFQQAFDALMAGKHVLCEKPMTVSIEECHILVKLAKDKGLLLMEALWTYFLPAMQQAKKWLDEGRIGQLKHVKVDFGYPIPFTPDGREYNPHLAGGCLLDMGIYPLAIADYFVKADIDILYVQAHVCETGVEDDVIIIGKSGDVTVSLAATFLCRLSNNAYLIGDKGYIVIPDAFRAYECSLYHLDELVDSFTDNRQSLGYHFEADEACRLIEQGEQESMVVTHQHSLLFQSQIARVSALIK</sequence>
<dbReference type="Pfam" id="PF22725">
    <property type="entry name" value="GFO_IDH_MocA_C3"/>
    <property type="match status" value="1"/>
</dbReference>
<keyword evidence="3" id="KW-0560">Oxidoreductase</keyword>
<dbReference type="PANTHER" id="PTHR22604:SF105">
    <property type="entry name" value="TRANS-1,2-DIHYDROBENZENE-1,2-DIOL DEHYDROGENASE"/>
    <property type="match status" value="1"/>
</dbReference>
<dbReference type="RefSeq" id="WP_140234298.1">
    <property type="nucleotide sequence ID" value="NZ_CP041036.1"/>
</dbReference>
<name>A0A4Y5YFU7_9GAMM</name>
<dbReference type="GO" id="GO:0016491">
    <property type="term" value="F:oxidoreductase activity"/>
    <property type="evidence" value="ECO:0007669"/>
    <property type="project" value="UniProtKB-KW"/>
</dbReference>
<feature type="domain" description="GFO/IDH/MocA-like oxidoreductase" evidence="5">
    <location>
        <begin position="131"/>
        <end position="246"/>
    </location>
</feature>
<dbReference type="PANTHER" id="PTHR22604">
    <property type="entry name" value="OXIDOREDUCTASES"/>
    <property type="match status" value="1"/>
</dbReference>
<dbReference type="AlphaFoldDB" id="A0A4Y5YFU7"/>
<protein>
    <submittedName>
        <fullName evidence="6">Gfo/Idh/MocA family oxidoreductase</fullName>
    </submittedName>
</protein>
<gene>
    <name evidence="6" type="ORF">FH971_10795</name>
</gene>
<keyword evidence="2" id="KW-0732">Signal</keyword>
<comment type="similarity">
    <text evidence="1">Belongs to the Gfo/Idh/MocA family.</text>
</comment>
<evidence type="ECO:0000256" key="3">
    <source>
        <dbReference type="ARBA" id="ARBA00023002"/>
    </source>
</evidence>
<evidence type="ECO:0000259" key="4">
    <source>
        <dbReference type="Pfam" id="PF01408"/>
    </source>
</evidence>
<dbReference type="Gene3D" id="3.40.50.720">
    <property type="entry name" value="NAD(P)-binding Rossmann-like Domain"/>
    <property type="match status" value="1"/>
</dbReference>
<dbReference type="Pfam" id="PF01408">
    <property type="entry name" value="GFO_IDH_MocA"/>
    <property type="match status" value="1"/>
</dbReference>
<dbReference type="GO" id="GO:0000166">
    <property type="term" value="F:nucleotide binding"/>
    <property type="evidence" value="ECO:0007669"/>
    <property type="project" value="InterPro"/>
</dbReference>
<dbReference type="SUPFAM" id="SSF51735">
    <property type="entry name" value="NAD(P)-binding Rossmann-fold domains"/>
    <property type="match status" value="1"/>
</dbReference>
<organism evidence="6 7">
    <name type="scientific">Shewanella polaris</name>
    <dbReference type="NCBI Taxonomy" id="2588449"/>
    <lineage>
        <taxon>Bacteria</taxon>
        <taxon>Pseudomonadati</taxon>
        <taxon>Pseudomonadota</taxon>
        <taxon>Gammaproteobacteria</taxon>
        <taxon>Alteromonadales</taxon>
        <taxon>Shewanellaceae</taxon>
        <taxon>Shewanella</taxon>
    </lineage>
</organism>
<evidence type="ECO:0000313" key="6">
    <source>
        <dbReference type="EMBL" id="QDE31413.1"/>
    </source>
</evidence>
<evidence type="ECO:0000256" key="1">
    <source>
        <dbReference type="ARBA" id="ARBA00010928"/>
    </source>
</evidence>
<dbReference type="SUPFAM" id="SSF55347">
    <property type="entry name" value="Glyceraldehyde-3-phosphate dehydrogenase-like, C-terminal domain"/>
    <property type="match status" value="1"/>
</dbReference>
<dbReference type="Proteomes" id="UP000319809">
    <property type="component" value="Chromosome"/>
</dbReference>
<feature type="domain" description="Gfo/Idh/MocA-like oxidoreductase N-terminal" evidence="4">
    <location>
        <begin position="4"/>
        <end position="121"/>
    </location>
</feature>
<dbReference type="InterPro" id="IPR055170">
    <property type="entry name" value="GFO_IDH_MocA-like_dom"/>
</dbReference>
<dbReference type="InterPro" id="IPR050984">
    <property type="entry name" value="Gfo/Idh/MocA_domain"/>
</dbReference>
<keyword evidence="7" id="KW-1185">Reference proteome</keyword>
<proteinExistence type="inferred from homology"/>
<dbReference type="Gene3D" id="3.30.360.10">
    <property type="entry name" value="Dihydrodipicolinate Reductase, domain 2"/>
    <property type="match status" value="1"/>
</dbReference>
<accession>A0A4Y5YFU7</accession>
<reference evidence="6 7" key="1">
    <citation type="submission" date="2019-06" db="EMBL/GenBank/DDBJ databases">
        <title>The genome of Shewanella sp. SM1901.</title>
        <authorList>
            <person name="Cha Q."/>
        </authorList>
    </citation>
    <scope>NUCLEOTIDE SEQUENCE [LARGE SCALE GENOMIC DNA]</scope>
    <source>
        <strain evidence="6 7">SM1901</strain>
    </source>
</reference>
<evidence type="ECO:0000313" key="7">
    <source>
        <dbReference type="Proteomes" id="UP000319809"/>
    </source>
</evidence>
<dbReference type="InterPro" id="IPR000683">
    <property type="entry name" value="Gfo/Idh/MocA-like_OxRdtase_N"/>
</dbReference>
<dbReference type="KEGG" id="spol:FH971_10795"/>
<evidence type="ECO:0000256" key="2">
    <source>
        <dbReference type="ARBA" id="ARBA00022729"/>
    </source>
</evidence>
<dbReference type="EMBL" id="CP041036">
    <property type="protein sequence ID" value="QDE31413.1"/>
    <property type="molecule type" value="Genomic_DNA"/>
</dbReference>
<evidence type="ECO:0000259" key="5">
    <source>
        <dbReference type="Pfam" id="PF22725"/>
    </source>
</evidence>